<sequence>MQKKLLMMFIIVIVMATVSACNFLSENATEVMKEGEGEDLEIRDELDPNGKYVALTFDDGPHPTVTPSVLETLKDHEVPATFYMVGSQVSQHPDLAKAVTEDGHEVGNHTVNHPNMTKMSLADARQEIEQTNTSIKEATGKEPKTIRPPYGAHNEDVLNLFQDMEMPAILWSVDSFDWKSNAETVKKEVMKQIHDGSIVLMHDIHESTANALPRLLTKLKEEDYEFVTVSELLSLKTGADVGPYYMQ</sequence>
<evidence type="ECO:0000313" key="5">
    <source>
        <dbReference type="EMBL" id="SDB92198.1"/>
    </source>
</evidence>
<feature type="domain" description="NodB homology" evidence="4">
    <location>
        <begin position="51"/>
        <end position="227"/>
    </location>
</feature>
<dbReference type="PANTHER" id="PTHR10587:SF133">
    <property type="entry name" value="CHITIN DEACETYLASE 1-RELATED"/>
    <property type="match status" value="1"/>
</dbReference>
<evidence type="ECO:0000256" key="3">
    <source>
        <dbReference type="SAM" id="SignalP"/>
    </source>
</evidence>
<dbReference type="InterPro" id="IPR011330">
    <property type="entry name" value="Glyco_hydro/deAcase_b/a-brl"/>
</dbReference>
<feature type="signal peptide" evidence="3">
    <location>
        <begin position="1"/>
        <end position="20"/>
    </location>
</feature>
<dbReference type="InterPro" id="IPR002509">
    <property type="entry name" value="NODB_dom"/>
</dbReference>
<keyword evidence="2" id="KW-0378">Hydrolase</keyword>
<dbReference type="GO" id="GO:0016810">
    <property type="term" value="F:hydrolase activity, acting on carbon-nitrogen (but not peptide) bonds"/>
    <property type="evidence" value="ECO:0007669"/>
    <property type="project" value="InterPro"/>
</dbReference>
<protein>
    <submittedName>
        <fullName evidence="5">Polysaccharide deacetylase family sporulation protein PdaB</fullName>
    </submittedName>
</protein>
<dbReference type="EMBL" id="FMYM01000003">
    <property type="protein sequence ID" value="SDB92198.1"/>
    <property type="molecule type" value="Genomic_DNA"/>
</dbReference>
<dbReference type="SUPFAM" id="SSF88713">
    <property type="entry name" value="Glycoside hydrolase/deacetylase"/>
    <property type="match status" value="1"/>
</dbReference>
<dbReference type="STRING" id="1464122.SAMN05421737_103206"/>
<gene>
    <name evidence="5" type="ORF">SAMN05421737_103206</name>
</gene>
<dbReference type="PROSITE" id="PS51677">
    <property type="entry name" value="NODB"/>
    <property type="match status" value="1"/>
</dbReference>
<dbReference type="Gene3D" id="3.20.20.370">
    <property type="entry name" value="Glycoside hydrolase/deacetylase"/>
    <property type="match status" value="1"/>
</dbReference>
<dbReference type="PANTHER" id="PTHR10587">
    <property type="entry name" value="GLYCOSYL TRANSFERASE-RELATED"/>
    <property type="match status" value="1"/>
</dbReference>
<feature type="chain" id="PRO_5017291074" evidence="3">
    <location>
        <begin position="21"/>
        <end position="247"/>
    </location>
</feature>
<dbReference type="PROSITE" id="PS51257">
    <property type="entry name" value="PROKAR_LIPOPROTEIN"/>
    <property type="match status" value="1"/>
</dbReference>
<proteinExistence type="predicted"/>
<dbReference type="InterPro" id="IPR050248">
    <property type="entry name" value="Polysacc_deacetylase_ArnD"/>
</dbReference>
<keyword evidence="1" id="KW-0479">Metal-binding</keyword>
<keyword evidence="6" id="KW-1185">Reference proteome</keyword>
<evidence type="ECO:0000313" key="6">
    <source>
        <dbReference type="Proteomes" id="UP000242662"/>
    </source>
</evidence>
<dbReference type="RefSeq" id="WP_176763792.1">
    <property type="nucleotide sequence ID" value="NZ_FMYM01000003.1"/>
</dbReference>
<keyword evidence="3" id="KW-0732">Signal</keyword>
<accession>A0A1G6HDM9</accession>
<evidence type="ECO:0000256" key="2">
    <source>
        <dbReference type="ARBA" id="ARBA00022801"/>
    </source>
</evidence>
<dbReference type="GO" id="GO:0046872">
    <property type="term" value="F:metal ion binding"/>
    <property type="evidence" value="ECO:0007669"/>
    <property type="project" value="UniProtKB-KW"/>
</dbReference>
<evidence type="ECO:0000256" key="1">
    <source>
        <dbReference type="ARBA" id="ARBA00022723"/>
    </source>
</evidence>
<evidence type="ECO:0000259" key="4">
    <source>
        <dbReference type="PROSITE" id="PS51677"/>
    </source>
</evidence>
<dbReference type="GO" id="GO:0005975">
    <property type="term" value="P:carbohydrate metabolic process"/>
    <property type="evidence" value="ECO:0007669"/>
    <property type="project" value="InterPro"/>
</dbReference>
<dbReference type="AlphaFoldDB" id="A0A1G6HDM9"/>
<name>A0A1G6HDM9_9BACI</name>
<dbReference type="CDD" id="cd10954">
    <property type="entry name" value="CE4_CtAXE_like"/>
    <property type="match status" value="1"/>
</dbReference>
<dbReference type="Proteomes" id="UP000242662">
    <property type="component" value="Unassembled WGS sequence"/>
</dbReference>
<dbReference type="Pfam" id="PF01522">
    <property type="entry name" value="Polysacc_deac_1"/>
    <property type="match status" value="1"/>
</dbReference>
<reference evidence="6" key="1">
    <citation type="submission" date="2016-09" db="EMBL/GenBank/DDBJ databases">
        <authorList>
            <person name="Varghese N."/>
            <person name="Submissions S."/>
        </authorList>
    </citation>
    <scope>NUCLEOTIDE SEQUENCE [LARGE SCALE GENOMIC DNA]</scope>
    <source>
        <strain evidence="6">25nlg</strain>
    </source>
</reference>
<organism evidence="5 6">
    <name type="scientific">Shouchella lonarensis</name>
    <dbReference type="NCBI Taxonomy" id="1464122"/>
    <lineage>
        <taxon>Bacteria</taxon>
        <taxon>Bacillati</taxon>
        <taxon>Bacillota</taxon>
        <taxon>Bacilli</taxon>
        <taxon>Bacillales</taxon>
        <taxon>Bacillaceae</taxon>
        <taxon>Shouchella</taxon>
    </lineage>
</organism>
<dbReference type="GO" id="GO:0016020">
    <property type="term" value="C:membrane"/>
    <property type="evidence" value="ECO:0007669"/>
    <property type="project" value="TreeGrafter"/>
</dbReference>